<accession>A0A2T7UW23</accession>
<keyword evidence="4" id="KW-1185">Reference proteome</keyword>
<organism evidence="3 4">
    <name type="scientific">Pararhodobacter aggregans</name>
    <dbReference type="NCBI Taxonomy" id="404875"/>
    <lineage>
        <taxon>Bacteria</taxon>
        <taxon>Pseudomonadati</taxon>
        <taxon>Pseudomonadota</taxon>
        <taxon>Alphaproteobacteria</taxon>
        <taxon>Rhodobacterales</taxon>
        <taxon>Paracoccaceae</taxon>
        <taxon>Pararhodobacter</taxon>
    </lineage>
</organism>
<feature type="transmembrane region" description="Helical" evidence="1">
    <location>
        <begin position="108"/>
        <end position="127"/>
    </location>
</feature>
<feature type="transmembrane region" description="Helical" evidence="1">
    <location>
        <begin position="37"/>
        <end position="55"/>
    </location>
</feature>
<feature type="transmembrane region" description="Helical" evidence="1">
    <location>
        <begin position="157"/>
        <end position="177"/>
    </location>
</feature>
<keyword evidence="1" id="KW-0472">Membrane</keyword>
<name>A0A2T7UW23_9RHOB</name>
<feature type="transmembrane region" description="Helical" evidence="1">
    <location>
        <begin position="75"/>
        <end position="96"/>
    </location>
</feature>
<feature type="transmembrane region" description="Helical" evidence="1">
    <location>
        <begin position="133"/>
        <end position="150"/>
    </location>
</feature>
<reference evidence="3 4" key="1">
    <citation type="journal article" date="2011" name="Syst. Appl. Microbiol.">
        <title>Defluviimonas denitrificans gen. nov., sp. nov., and Pararhodobacter aggregans gen. nov., sp. nov., non-phototrophic Rhodobacteraceae from the biofilter of a marine aquaculture.</title>
        <authorList>
            <person name="Foesel B.U."/>
            <person name="Drake H.L."/>
            <person name="Schramm A."/>
        </authorList>
    </citation>
    <scope>NUCLEOTIDE SEQUENCE [LARGE SCALE GENOMIC DNA]</scope>
    <source>
        <strain evidence="3 4">D1-19</strain>
    </source>
</reference>
<proteinExistence type="predicted"/>
<evidence type="ECO:0000256" key="1">
    <source>
        <dbReference type="SAM" id="Phobius"/>
    </source>
</evidence>
<gene>
    <name evidence="3" type="ORF">DDE23_00805</name>
</gene>
<dbReference type="Proteomes" id="UP000244810">
    <property type="component" value="Unassembled WGS sequence"/>
</dbReference>
<feature type="domain" description="DUF1468" evidence="2">
    <location>
        <begin position="42"/>
        <end position="178"/>
    </location>
</feature>
<dbReference type="EMBL" id="QDDR01000001">
    <property type="protein sequence ID" value="PVE48980.1"/>
    <property type="molecule type" value="Genomic_DNA"/>
</dbReference>
<keyword evidence="1" id="KW-1133">Transmembrane helix</keyword>
<protein>
    <recommendedName>
        <fullName evidence="2">DUF1468 domain-containing protein</fullName>
    </recommendedName>
</protein>
<evidence type="ECO:0000259" key="2">
    <source>
        <dbReference type="Pfam" id="PF07331"/>
    </source>
</evidence>
<evidence type="ECO:0000313" key="4">
    <source>
        <dbReference type="Proteomes" id="UP000244810"/>
    </source>
</evidence>
<comment type="caution">
    <text evidence="3">The sequence shown here is derived from an EMBL/GenBank/DDBJ whole genome shotgun (WGS) entry which is preliminary data.</text>
</comment>
<sequence length="198" mass="22073">MAPAQSAGAFSCEGPMSDDKAHDLSDLTHPPHHRAEIVFAVASFVVALLLAALWSTETQWIDGQPWSRQPGLWPLIAILGMLVFGTGELIACLIRNLRHGGGDVRAELMLWLRVGEYVLWFMAYVLVTPRLGYLPTTLIFTTLLAFRLGYRRRILWLAPLMGLLIVVAFKSFLAVRIPGGEAYDLLPQGLRNFLVLYL</sequence>
<dbReference type="InterPro" id="IPR009936">
    <property type="entry name" value="DUF1468"/>
</dbReference>
<dbReference type="Pfam" id="PF07331">
    <property type="entry name" value="TctB"/>
    <property type="match status" value="1"/>
</dbReference>
<dbReference type="AlphaFoldDB" id="A0A2T7UW23"/>
<evidence type="ECO:0000313" key="3">
    <source>
        <dbReference type="EMBL" id="PVE48980.1"/>
    </source>
</evidence>
<keyword evidence="1" id="KW-0812">Transmembrane</keyword>